<protein>
    <recommendedName>
        <fullName evidence="3">Branchpoint-bridging protein</fullName>
    </recommendedName>
</protein>
<keyword evidence="1 2" id="KW-0694">RNA-binding</keyword>
<keyword evidence="3" id="KW-0863">Zinc-finger</keyword>
<feature type="domain" description="RRM" evidence="5">
    <location>
        <begin position="499"/>
        <end position="577"/>
    </location>
</feature>
<keyword evidence="3" id="KW-0507">mRNA processing</keyword>
<dbReference type="PROSITE" id="PS50084">
    <property type="entry name" value="KH_TYPE_1"/>
    <property type="match status" value="1"/>
</dbReference>
<keyword evidence="3" id="KW-0508">mRNA splicing</keyword>
<dbReference type="InterPro" id="IPR055256">
    <property type="entry name" value="KH_1_KHDC4/BBP-like"/>
</dbReference>
<dbReference type="SMART" id="SM00322">
    <property type="entry name" value="KH"/>
    <property type="match status" value="1"/>
</dbReference>
<comment type="function">
    <text evidence="3">Necessary for the splicing of pre-mRNA. Has a role in the recognition of the branch site (5'-UACUAAC-3'), the pyrimidine tract and the 3'-splice site at the 3'-end of introns.</text>
</comment>
<keyword evidence="3" id="KW-0747">Spliceosome</keyword>
<dbReference type="GO" id="GO:0000398">
    <property type="term" value="P:mRNA splicing, via spliceosome"/>
    <property type="evidence" value="ECO:0007669"/>
    <property type="project" value="UniProtKB-UniRule"/>
</dbReference>
<keyword evidence="3" id="KW-0479">Metal-binding</keyword>
<feature type="compositionally biased region" description="Basic and acidic residues" evidence="4">
    <location>
        <begin position="703"/>
        <end position="716"/>
    </location>
</feature>
<dbReference type="InterPro" id="IPR012677">
    <property type="entry name" value="Nucleotide-bd_a/b_plait_sf"/>
</dbReference>
<dbReference type="GO" id="GO:0045131">
    <property type="term" value="F:pre-mRNA branch point binding"/>
    <property type="evidence" value="ECO:0007669"/>
    <property type="project" value="UniProtKB-UniRule"/>
</dbReference>
<dbReference type="Pfam" id="PF22675">
    <property type="entry name" value="KH-I_KHDC4-BBP"/>
    <property type="match status" value="1"/>
</dbReference>
<comment type="subcellular location">
    <subcellularLocation>
        <location evidence="3">Nucleus</location>
    </subcellularLocation>
</comment>
<dbReference type="Pfam" id="PF00076">
    <property type="entry name" value="RRM_1"/>
    <property type="match status" value="1"/>
</dbReference>
<dbReference type="PANTHER" id="PTHR11208:SF45">
    <property type="entry name" value="SPLICING FACTOR 1"/>
    <property type="match status" value="1"/>
</dbReference>
<dbReference type="AlphaFoldDB" id="A0A5P1EZR6"/>
<organism evidence="6 7">
    <name type="scientific">Asparagus officinalis</name>
    <name type="common">Garden asparagus</name>
    <dbReference type="NCBI Taxonomy" id="4686"/>
    <lineage>
        <taxon>Eukaryota</taxon>
        <taxon>Viridiplantae</taxon>
        <taxon>Streptophyta</taxon>
        <taxon>Embryophyta</taxon>
        <taxon>Tracheophyta</taxon>
        <taxon>Spermatophyta</taxon>
        <taxon>Magnoliopsida</taxon>
        <taxon>Liliopsida</taxon>
        <taxon>Asparagales</taxon>
        <taxon>Asparagaceae</taxon>
        <taxon>Asparagoideae</taxon>
        <taxon>Asparagus</taxon>
    </lineage>
</organism>
<dbReference type="GO" id="GO:0048024">
    <property type="term" value="P:regulation of mRNA splicing, via spliceosome"/>
    <property type="evidence" value="ECO:0007669"/>
    <property type="project" value="TreeGrafter"/>
</dbReference>
<dbReference type="InterPro" id="IPR035979">
    <property type="entry name" value="RBD_domain_sf"/>
</dbReference>
<proteinExistence type="inferred from homology"/>
<dbReference type="SUPFAM" id="SSF54928">
    <property type="entry name" value="RNA-binding domain, RBD"/>
    <property type="match status" value="1"/>
</dbReference>
<evidence type="ECO:0000256" key="4">
    <source>
        <dbReference type="SAM" id="MobiDB-lite"/>
    </source>
</evidence>
<keyword evidence="3" id="KW-0862">Zinc</keyword>
<keyword evidence="7" id="KW-1185">Reference proteome</keyword>
<gene>
    <name evidence="6" type="ORF">A4U43_C04F7890</name>
</gene>
<accession>A0A5P1EZR6</accession>
<feature type="region of interest" description="Disordered" evidence="4">
    <location>
        <begin position="1"/>
        <end position="178"/>
    </location>
</feature>
<dbReference type="SUPFAM" id="SSF54791">
    <property type="entry name" value="Eukaryotic type KH-domain (KH-domain type I)"/>
    <property type="match status" value="1"/>
</dbReference>
<evidence type="ECO:0000256" key="3">
    <source>
        <dbReference type="RuleBase" id="RU367126"/>
    </source>
</evidence>
<dbReference type="InterPro" id="IPR000504">
    <property type="entry name" value="RRM_dom"/>
</dbReference>
<comment type="similarity">
    <text evidence="3">Belongs to the BBP/SF1 family.</text>
</comment>
<feature type="region of interest" description="Disordered" evidence="4">
    <location>
        <begin position="689"/>
        <end position="716"/>
    </location>
</feature>
<dbReference type="GO" id="GO:0003729">
    <property type="term" value="F:mRNA binding"/>
    <property type="evidence" value="ECO:0007669"/>
    <property type="project" value="TreeGrafter"/>
</dbReference>
<sequence length="716" mass="80839">MERNLCLVVHGETRSNNGNRNVGIMDESEEEPSEEPHEEEPCEEEPYEEEPSEEEPYEQDPRDEEPYEQDPSEEEPSEEEPYEQDPSEEEPFEEEPYEEDPSEDKPNEEETYEDNPSQEEPFEEEACQTESDDEPYEKALAKDEPSEGQLACRSYNRDSDKDSAQSSSNNLLGKSRNLSSSLIISEKEETARISHKRKLSKWDAVPGDSGSTDDCVHVDIQKKNTISKMPGAIKLPDFLFDPEFQNLHKQASKITERLLDREVIDDRQKHERSPSPPPGFEILKESKLRQKLMMQRQTILSELVQNFPGFKPPPYYIRPKLQKKIYIPEKEYPGYNFIGLIIGPQGITQKRMQKETGANITIRGKGFMRKDKLSNPDPSDNEDTHVFIEAESQASLDAAANMVEKLLIPVQEEYNVHKLTQLRELAEKNQIVTGNNSIHQQSNFSQAYQPTSINNPISNSMELQKQIDYSNPYAAYLPQSAMANPVTHSMKPQKQIDYSNLYVAHLPQSVDECKLSQLFLPFGEICSSIIRRDKITGISKGYGFVKYKDPANAAMAISYMNGYQIDGHALAVRVAGIPPSVTNSSMGFQSIFQLPNFIYPAPTVQYDAGSMYWPNNSVATNIDPFSGYFSASLNSTGHYLLASSMIYGYPASNETAQFSSSAMTFGSQPQLYHQSMPLNSQSFSHAHPVQISGSFDMPPPSDLTKDSTKDHQASSI</sequence>
<evidence type="ECO:0000313" key="7">
    <source>
        <dbReference type="Proteomes" id="UP000243459"/>
    </source>
</evidence>
<dbReference type="GO" id="GO:0008270">
    <property type="term" value="F:zinc ion binding"/>
    <property type="evidence" value="ECO:0007669"/>
    <property type="project" value="UniProtKB-UniRule"/>
</dbReference>
<dbReference type="InterPro" id="IPR045071">
    <property type="entry name" value="BBP-like"/>
</dbReference>
<dbReference type="PANTHER" id="PTHR11208">
    <property type="entry name" value="RNA-BINDING PROTEIN RELATED"/>
    <property type="match status" value="1"/>
</dbReference>
<dbReference type="Gene3D" id="3.30.1370.10">
    <property type="entry name" value="K Homology domain, type 1"/>
    <property type="match status" value="1"/>
</dbReference>
<evidence type="ECO:0000256" key="1">
    <source>
        <dbReference type="ARBA" id="ARBA00022884"/>
    </source>
</evidence>
<dbReference type="InterPro" id="IPR004087">
    <property type="entry name" value="KH_dom"/>
</dbReference>
<dbReference type="GO" id="GO:0005681">
    <property type="term" value="C:spliceosomal complex"/>
    <property type="evidence" value="ECO:0007669"/>
    <property type="project" value="UniProtKB-KW"/>
</dbReference>
<evidence type="ECO:0000256" key="2">
    <source>
        <dbReference type="PROSITE-ProRule" id="PRU00176"/>
    </source>
</evidence>
<feature type="compositionally biased region" description="Basic and acidic residues" evidence="4">
    <location>
        <begin position="136"/>
        <end position="145"/>
    </location>
</feature>
<reference evidence="7" key="1">
    <citation type="journal article" date="2017" name="Nat. Commun.">
        <title>The asparagus genome sheds light on the origin and evolution of a young Y chromosome.</title>
        <authorList>
            <person name="Harkess A."/>
            <person name="Zhou J."/>
            <person name="Xu C."/>
            <person name="Bowers J.E."/>
            <person name="Van der Hulst R."/>
            <person name="Ayyampalayam S."/>
            <person name="Mercati F."/>
            <person name="Riccardi P."/>
            <person name="McKain M.R."/>
            <person name="Kakrana A."/>
            <person name="Tang H."/>
            <person name="Ray J."/>
            <person name="Groenendijk J."/>
            <person name="Arikit S."/>
            <person name="Mathioni S.M."/>
            <person name="Nakano M."/>
            <person name="Shan H."/>
            <person name="Telgmann-Rauber A."/>
            <person name="Kanno A."/>
            <person name="Yue Z."/>
            <person name="Chen H."/>
            <person name="Li W."/>
            <person name="Chen Y."/>
            <person name="Xu X."/>
            <person name="Zhang Y."/>
            <person name="Luo S."/>
            <person name="Chen H."/>
            <person name="Gao J."/>
            <person name="Mao Z."/>
            <person name="Pires J.C."/>
            <person name="Luo M."/>
            <person name="Kudrna D."/>
            <person name="Wing R.A."/>
            <person name="Meyers B.C."/>
            <person name="Yi K."/>
            <person name="Kong H."/>
            <person name="Lavrijsen P."/>
            <person name="Sunseri F."/>
            <person name="Falavigna A."/>
            <person name="Ye Y."/>
            <person name="Leebens-Mack J.H."/>
            <person name="Chen G."/>
        </authorList>
    </citation>
    <scope>NUCLEOTIDE SEQUENCE [LARGE SCALE GENOMIC DNA]</scope>
    <source>
        <strain evidence="7">cv. DH0086</strain>
    </source>
</reference>
<dbReference type="Proteomes" id="UP000243459">
    <property type="component" value="Chromosome 4"/>
</dbReference>
<keyword evidence="3" id="KW-0539">Nucleus</keyword>
<dbReference type="Gramene" id="ONK71374">
    <property type="protein sequence ID" value="ONK71374"/>
    <property type="gene ID" value="A4U43_C04F7890"/>
</dbReference>
<feature type="compositionally biased region" description="Acidic residues" evidence="4">
    <location>
        <begin position="26"/>
        <end position="135"/>
    </location>
</feature>
<dbReference type="OrthoDB" id="10021397at2759"/>
<dbReference type="EMBL" id="CM007384">
    <property type="protein sequence ID" value="ONK71374.1"/>
    <property type="molecule type" value="Genomic_DNA"/>
</dbReference>
<dbReference type="OMA" id="EEPYEQD"/>
<dbReference type="Gene3D" id="3.30.70.330">
    <property type="match status" value="1"/>
</dbReference>
<evidence type="ECO:0000259" key="5">
    <source>
        <dbReference type="PROSITE" id="PS50102"/>
    </source>
</evidence>
<dbReference type="CDD" id="cd02395">
    <property type="entry name" value="KH-I_BBP"/>
    <property type="match status" value="1"/>
</dbReference>
<name>A0A5P1EZR6_ASPOF</name>
<dbReference type="InterPro" id="IPR036612">
    <property type="entry name" value="KH_dom_type_1_sf"/>
</dbReference>
<dbReference type="Gene3D" id="6.10.140.1790">
    <property type="match status" value="1"/>
</dbReference>
<evidence type="ECO:0000313" key="6">
    <source>
        <dbReference type="EMBL" id="ONK71374.1"/>
    </source>
</evidence>
<dbReference type="PROSITE" id="PS50102">
    <property type="entry name" value="RRM"/>
    <property type="match status" value="1"/>
</dbReference>
<dbReference type="InterPro" id="IPR047086">
    <property type="entry name" value="SF1-HH_sf"/>
</dbReference>
<dbReference type="SMART" id="SM00360">
    <property type="entry name" value="RRM"/>
    <property type="match status" value="1"/>
</dbReference>